<evidence type="ECO:0000256" key="11">
    <source>
        <dbReference type="SAM" id="MobiDB-lite"/>
    </source>
</evidence>
<dbReference type="Pfam" id="PF03095">
    <property type="entry name" value="PTPA"/>
    <property type="match status" value="1"/>
</dbReference>
<dbReference type="InterPro" id="IPR004327">
    <property type="entry name" value="Phstyr_phstse_ac"/>
</dbReference>
<dbReference type="AlphaFoldDB" id="A0A167N7Z1"/>
<keyword evidence="6 10" id="KW-0697">Rotamase</keyword>
<proteinExistence type="inferred from homology"/>
<feature type="compositionally biased region" description="Low complexity" evidence="11">
    <location>
        <begin position="512"/>
        <end position="522"/>
    </location>
</feature>
<gene>
    <name evidence="12" type="ORF">SPI_08332</name>
</gene>
<dbReference type="EMBL" id="AZHD01000020">
    <property type="protein sequence ID" value="OAA55237.1"/>
    <property type="molecule type" value="Genomic_DNA"/>
</dbReference>
<feature type="compositionally biased region" description="Pro residues" evidence="11">
    <location>
        <begin position="29"/>
        <end position="40"/>
    </location>
</feature>
<dbReference type="GO" id="GO:0005737">
    <property type="term" value="C:cytoplasm"/>
    <property type="evidence" value="ECO:0007669"/>
    <property type="project" value="UniProtKB-SubCell"/>
</dbReference>
<feature type="region of interest" description="Disordered" evidence="11">
    <location>
        <begin position="1"/>
        <end position="44"/>
    </location>
</feature>
<dbReference type="Proteomes" id="UP000076874">
    <property type="component" value="Unassembled WGS sequence"/>
</dbReference>
<reference evidence="12 13" key="1">
    <citation type="journal article" date="2016" name="Genome Biol. Evol.">
        <title>Divergent and convergent evolution of fungal pathogenicity.</title>
        <authorList>
            <person name="Shang Y."/>
            <person name="Xiao G."/>
            <person name="Zheng P."/>
            <person name="Cen K."/>
            <person name="Zhan S."/>
            <person name="Wang C."/>
        </authorList>
    </citation>
    <scope>NUCLEOTIDE SEQUENCE [LARGE SCALE GENOMIC DNA]</scope>
    <source>
        <strain evidence="12 13">RCEF 264</strain>
    </source>
</reference>
<dbReference type="STRING" id="1081102.A0A167N7Z1"/>
<evidence type="ECO:0000313" key="13">
    <source>
        <dbReference type="Proteomes" id="UP000076874"/>
    </source>
</evidence>
<feature type="compositionally biased region" description="Low complexity" evidence="11">
    <location>
        <begin position="466"/>
        <end position="499"/>
    </location>
</feature>
<dbReference type="InterPro" id="IPR037218">
    <property type="entry name" value="PTPA_sf"/>
</dbReference>
<evidence type="ECO:0000256" key="6">
    <source>
        <dbReference type="ARBA" id="ARBA00023110"/>
    </source>
</evidence>
<evidence type="ECO:0000256" key="5">
    <source>
        <dbReference type="ARBA" id="ARBA00022490"/>
    </source>
</evidence>
<dbReference type="InterPro" id="IPR043170">
    <property type="entry name" value="PTPA_C_lid"/>
</dbReference>
<dbReference type="PANTHER" id="PTHR10012:SF3">
    <property type="entry name" value="SERINE_THREONINE-PROTEIN PHOSPHATASE 2A ACTIVATOR 1"/>
    <property type="match status" value="1"/>
</dbReference>
<evidence type="ECO:0000313" key="12">
    <source>
        <dbReference type="EMBL" id="OAA55237.1"/>
    </source>
</evidence>
<comment type="caution">
    <text evidence="12">The sequence shown here is derived from an EMBL/GenBank/DDBJ whole genome shotgun (WGS) entry which is preliminary data.</text>
</comment>
<evidence type="ECO:0000256" key="2">
    <source>
        <dbReference type="ARBA" id="ARBA00004123"/>
    </source>
</evidence>
<dbReference type="GO" id="GO:0000159">
    <property type="term" value="C:protein phosphatase type 2A complex"/>
    <property type="evidence" value="ECO:0007669"/>
    <property type="project" value="TreeGrafter"/>
</dbReference>
<sequence>MEPTNVPITAASAGEPPPQTKPFPSAAIAPPPTPPPPPEPSQSNLRAVTLPKLARISLPSVSNSQDRLEQQQQAHTFYAPTKRIHTGADVAHFLVSQAYRDLGIFLLQLNHALVPRTTAAPGSLATVTNTTFFPLPEDGEHNSPRYSAPVARLQELLAHLKSLVAAAPPDPGPRRFGNASFRTWHRFVNEAVTKDKLLEKYIDLSNIPPAGHEELQDYFLGSFGSAQRLDYGTGHELSFLAFLGGLWKIGVFATTDAEESELGGLNDGEGVERSLVLGVLEPYFRVVRTLILTYTLEPAGSHGVWGLDDHAFLPYIFGSAQLTRPLRASGDATIATRPVVYNEPTPQEGSAPRVPPPLAILKPDVVASQRTRNLYFAAIGFIHDVKRGAFWEHSPVLYDVSGIRDGWGKINKGMLKMYHAEVLAKFPVVQHFPFGSLFSWDVDPAAAAPATTVHLANQPMQKEGGSSASATTPTTNNPAAASIPPMPTTAAPWAQQATARLPGPGIPYSRVPAARAASARAPTRPPPPQFSGQGNGHNEGQAQAGGDTGGSGTAAAQVVNTRAPWAK</sequence>
<keyword evidence="7 10" id="KW-0413">Isomerase</keyword>
<evidence type="ECO:0000256" key="4">
    <source>
        <dbReference type="ARBA" id="ARBA00011019"/>
    </source>
</evidence>
<organism evidence="12 13">
    <name type="scientific">Niveomyces insectorum RCEF 264</name>
    <dbReference type="NCBI Taxonomy" id="1081102"/>
    <lineage>
        <taxon>Eukaryota</taxon>
        <taxon>Fungi</taxon>
        <taxon>Dikarya</taxon>
        <taxon>Ascomycota</taxon>
        <taxon>Pezizomycotina</taxon>
        <taxon>Sordariomycetes</taxon>
        <taxon>Hypocreomycetidae</taxon>
        <taxon>Hypocreales</taxon>
        <taxon>Cordycipitaceae</taxon>
        <taxon>Niveomyces</taxon>
    </lineage>
</organism>
<evidence type="ECO:0000256" key="3">
    <source>
        <dbReference type="ARBA" id="ARBA00004496"/>
    </source>
</evidence>
<protein>
    <recommendedName>
        <fullName evidence="10">Serine/threonine-protein phosphatase 2A activator</fullName>
        <ecNumber evidence="10">5.2.1.8</ecNumber>
    </recommendedName>
    <alternativeName>
        <fullName evidence="10">Phosphotyrosyl phosphatase activator</fullName>
    </alternativeName>
</protein>
<dbReference type="GO" id="GO:0003755">
    <property type="term" value="F:peptidyl-prolyl cis-trans isomerase activity"/>
    <property type="evidence" value="ECO:0007669"/>
    <property type="project" value="UniProtKB-KW"/>
</dbReference>
<evidence type="ECO:0000256" key="9">
    <source>
        <dbReference type="ARBA" id="ARBA00025287"/>
    </source>
</evidence>
<dbReference type="SUPFAM" id="SSF140984">
    <property type="entry name" value="PTPA-like"/>
    <property type="match status" value="1"/>
</dbReference>
<comment type="function">
    <text evidence="9">PPIases accelerate the folding of proteins. It catalyzes the cis-trans isomerization of proline imidic peptide bonds in oligopeptides. Acts as a regulatory subunit for PP2A-like phosphatases modulating their activity or substrate specificity, probably by inducing a conformational change in the catalytic subunit, a direct target of the PPIase. Can reactivate inactive phosphatase PP2A-phosphatase methylesterase complexes (PP2Ai) in presence of ATP and Mg(2+) by dissociating the inactive form from the complex.</text>
</comment>
<comment type="catalytic activity">
    <reaction evidence="1 10">
        <text>[protein]-peptidylproline (omega=180) = [protein]-peptidylproline (omega=0)</text>
        <dbReference type="Rhea" id="RHEA:16237"/>
        <dbReference type="Rhea" id="RHEA-COMP:10747"/>
        <dbReference type="Rhea" id="RHEA-COMP:10748"/>
        <dbReference type="ChEBI" id="CHEBI:83833"/>
        <dbReference type="ChEBI" id="CHEBI:83834"/>
        <dbReference type="EC" id="5.2.1.8"/>
    </reaction>
</comment>
<evidence type="ECO:0000256" key="1">
    <source>
        <dbReference type="ARBA" id="ARBA00000971"/>
    </source>
</evidence>
<comment type="similarity">
    <text evidence="4 10">Belongs to the PTPA-type PPIase family.</text>
</comment>
<dbReference type="CDD" id="cd04087">
    <property type="entry name" value="PTPA"/>
    <property type="match status" value="1"/>
</dbReference>
<dbReference type="Gene3D" id="1.20.120.1150">
    <property type="match status" value="1"/>
</dbReference>
<dbReference type="GO" id="GO:0005634">
    <property type="term" value="C:nucleus"/>
    <property type="evidence" value="ECO:0007669"/>
    <property type="project" value="UniProtKB-SubCell"/>
</dbReference>
<name>A0A167N7Z1_9HYPO</name>
<evidence type="ECO:0000256" key="10">
    <source>
        <dbReference type="RuleBase" id="RU361210"/>
    </source>
</evidence>
<feature type="region of interest" description="Disordered" evidence="11">
    <location>
        <begin position="459"/>
        <end position="567"/>
    </location>
</feature>
<keyword evidence="8" id="KW-0539">Nucleus</keyword>
<dbReference type="GO" id="GO:0007052">
    <property type="term" value="P:mitotic spindle organization"/>
    <property type="evidence" value="ECO:0007669"/>
    <property type="project" value="TreeGrafter"/>
</dbReference>
<keyword evidence="5 10" id="KW-0963">Cytoplasm</keyword>
<accession>A0A167N7Z1</accession>
<dbReference type="GO" id="GO:0008160">
    <property type="term" value="F:protein tyrosine phosphatase activator activity"/>
    <property type="evidence" value="ECO:0007669"/>
    <property type="project" value="TreeGrafter"/>
</dbReference>
<dbReference type="EC" id="5.2.1.8" evidence="10"/>
<keyword evidence="13" id="KW-1185">Reference proteome</keyword>
<dbReference type="FunFam" id="1.20.120.1150:FF:000003">
    <property type="entry name" value="Serine/threonine-protein phosphatase 2A activator"/>
    <property type="match status" value="1"/>
</dbReference>
<dbReference type="PANTHER" id="PTHR10012">
    <property type="entry name" value="SERINE/THREONINE-PROTEIN PHOSPHATASE 2A REGULATORY SUBUNIT B"/>
    <property type="match status" value="1"/>
</dbReference>
<comment type="subcellular location">
    <subcellularLocation>
        <location evidence="3 10">Cytoplasm</location>
    </subcellularLocation>
    <subcellularLocation>
        <location evidence="2">Nucleus</location>
    </subcellularLocation>
</comment>
<dbReference type="OrthoDB" id="16120at2759"/>
<evidence type="ECO:0000256" key="8">
    <source>
        <dbReference type="ARBA" id="ARBA00023242"/>
    </source>
</evidence>
<evidence type="ECO:0000256" key="7">
    <source>
        <dbReference type="ARBA" id="ARBA00023235"/>
    </source>
</evidence>